<dbReference type="InterPro" id="IPR011051">
    <property type="entry name" value="RmlC_Cupin_sf"/>
</dbReference>
<feature type="domain" description="AraC-type transcription regulator ligand-binding" evidence="3">
    <location>
        <begin position="16"/>
        <end position="80"/>
    </location>
</feature>
<dbReference type="InterPro" id="IPR014710">
    <property type="entry name" value="RmlC-like_jellyroll"/>
</dbReference>
<evidence type="ECO:0000313" key="4">
    <source>
        <dbReference type="EMBL" id="SLN38942.1"/>
    </source>
</evidence>
<dbReference type="EMBL" id="FWFX01000005">
    <property type="protein sequence ID" value="SLN38942.1"/>
    <property type="molecule type" value="Genomic_DNA"/>
</dbReference>
<dbReference type="RefSeq" id="WP_159454029.1">
    <property type="nucleotide sequence ID" value="NZ_FWFX01000005.1"/>
</dbReference>
<reference evidence="4 5" key="1">
    <citation type="submission" date="2017-03" db="EMBL/GenBank/DDBJ databases">
        <authorList>
            <person name="Afonso C.L."/>
            <person name="Miller P.J."/>
            <person name="Scott M.A."/>
            <person name="Spackman E."/>
            <person name="Goraichik I."/>
            <person name="Dimitrov K.M."/>
            <person name="Suarez D.L."/>
            <person name="Swayne D.E."/>
        </authorList>
    </citation>
    <scope>NUCLEOTIDE SEQUENCE [LARGE SCALE GENOMIC DNA]</scope>
    <source>
        <strain evidence="4 5">CECT 7450</strain>
    </source>
</reference>
<accession>A0A1X6Z2W4</accession>
<feature type="region of interest" description="Disordered" evidence="2">
    <location>
        <begin position="69"/>
        <end position="101"/>
    </location>
</feature>
<dbReference type="AlphaFoldDB" id="A0A1X6Z2W4"/>
<dbReference type="Proteomes" id="UP000193061">
    <property type="component" value="Unassembled WGS sequence"/>
</dbReference>
<sequence>MDSDLVERYESEYPEGPIRVHREDVNEAFYCSLLAGRACLEAEGKEPLVLNAGDFVLIPAVKSFTFSSMDPPPPADLVNDPVEGEDGVFQLGGTDADPGVQ</sequence>
<dbReference type="SUPFAM" id="SSF51182">
    <property type="entry name" value="RmlC-like cupins"/>
    <property type="match status" value="1"/>
</dbReference>
<evidence type="ECO:0000256" key="2">
    <source>
        <dbReference type="SAM" id="MobiDB-lite"/>
    </source>
</evidence>
<keyword evidence="1" id="KW-0238">DNA-binding</keyword>
<evidence type="ECO:0000313" key="5">
    <source>
        <dbReference type="Proteomes" id="UP000193061"/>
    </source>
</evidence>
<evidence type="ECO:0000259" key="3">
    <source>
        <dbReference type="Pfam" id="PF12852"/>
    </source>
</evidence>
<dbReference type="OrthoDB" id="9783876at2"/>
<dbReference type="InterPro" id="IPR032783">
    <property type="entry name" value="AraC_lig"/>
</dbReference>
<gene>
    <name evidence="4" type="ORF">ROA7450_01846</name>
</gene>
<proteinExistence type="predicted"/>
<protein>
    <submittedName>
        <fullName evidence="4">Cupin</fullName>
    </submittedName>
</protein>
<dbReference type="Gene3D" id="2.60.120.10">
    <property type="entry name" value="Jelly Rolls"/>
    <property type="match status" value="1"/>
</dbReference>
<name>A0A1X6Z2W4_9RHOB</name>
<dbReference type="Pfam" id="PF12852">
    <property type="entry name" value="Cupin_6"/>
    <property type="match status" value="1"/>
</dbReference>
<keyword evidence="5" id="KW-1185">Reference proteome</keyword>
<dbReference type="GO" id="GO:0003677">
    <property type="term" value="F:DNA binding"/>
    <property type="evidence" value="ECO:0007669"/>
    <property type="project" value="UniProtKB-KW"/>
</dbReference>
<evidence type="ECO:0000256" key="1">
    <source>
        <dbReference type="ARBA" id="ARBA00023125"/>
    </source>
</evidence>
<organism evidence="4 5">
    <name type="scientific">Roseovarius albus</name>
    <dbReference type="NCBI Taxonomy" id="1247867"/>
    <lineage>
        <taxon>Bacteria</taxon>
        <taxon>Pseudomonadati</taxon>
        <taxon>Pseudomonadota</taxon>
        <taxon>Alphaproteobacteria</taxon>
        <taxon>Rhodobacterales</taxon>
        <taxon>Roseobacteraceae</taxon>
        <taxon>Roseovarius</taxon>
    </lineage>
</organism>